<feature type="chain" id="PRO_5008889804" description="SH3 domain-containing protein" evidence="5">
    <location>
        <begin position="18"/>
        <end position="457"/>
    </location>
</feature>
<accession>A0A1C7NNC2</accession>
<evidence type="ECO:0000313" key="8">
    <source>
        <dbReference type="Proteomes" id="UP000093000"/>
    </source>
</evidence>
<dbReference type="InterPro" id="IPR036028">
    <property type="entry name" value="SH3-like_dom_sf"/>
</dbReference>
<dbReference type="PROSITE" id="PS50002">
    <property type="entry name" value="SH3"/>
    <property type="match status" value="1"/>
</dbReference>
<feature type="region of interest" description="Disordered" evidence="3">
    <location>
        <begin position="385"/>
        <end position="457"/>
    </location>
</feature>
<feature type="domain" description="SH3" evidence="6">
    <location>
        <begin position="310"/>
        <end position="371"/>
    </location>
</feature>
<keyword evidence="4" id="KW-0472">Membrane</keyword>
<name>A0A1C7NNC2_9FUNG</name>
<dbReference type="SMART" id="SM00326">
    <property type="entry name" value="SH3"/>
    <property type="match status" value="1"/>
</dbReference>
<dbReference type="Pfam" id="PF14604">
    <property type="entry name" value="SH3_9"/>
    <property type="match status" value="1"/>
</dbReference>
<dbReference type="InterPro" id="IPR001452">
    <property type="entry name" value="SH3_domain"/>
</dbReference>
<dbReference type="OrthoDB" id="5340910at2759"/>
<sequence>MMPFVLFLLFFITFINGQDTGTCVSLINSTVCSAFSQFYIGLPGLGNDYPFLLNASTIEEFDRRLLDYVNSTSDYLFPLGCLSSNYNPTIPYARYSLTRLCAGMIQNSAYSLPCNFNNGLTPPPLCKSTCLDWVESITKITDNPHVCSDSVQRNDTLADFSDQCNTWEGFNGTIVQNCISGIANEPYTCGFGNNVRQACRYCQLHSEDKCCQTVEEICQKGGIPGATIAGIVVGSVVGLALVLLGLVWLYRRRKRSLFSCSANSSTATAVNQNESKQQVVPINEKTFEEATGQHQQPLAIEAPLSSATPFKEEFFVVIHPYPPQMADELALSVGDIICLALYFDDGWALGYNVTTGLKGAFPLVCITPASEESLGQLLNIEDVRDQQQQLQQKPKNTLPPLSTITNQTKDTIPRRSASQKKSPYDYIEAESPSSPTFHTPFFDDQNNSNLDQRKPFP</sequence>
<evidence type="ECO:0000313" key="7">
    <source>
        <dbReference type="EMBL" id="OBZ90369.1"/>
    </source>
</evidence>
<feature type="compositionally biased region" description="Polar residues" evidence="3">
    <location>
        <begin position="393"/>
        <end position="410"/>
    </location>
</feature>
<organism evidence="7 8">
    <name type="scientific">Choanephora cucurbitarum</name>
    <dbReference type="NCBI Taxonomy" id="101091"/>
    <lineage>
        <taxon>Eukaryota</taxon>
        <taxon>Fungi</taxon>
        <taxon>Fungi incertae sedis</taxon>
        <taxon>Mucoromycota</taxon>
        <taxon>Mucoromycotina</taxon>
        <taxon>Mucoromycetes</taxon>
        <taxon>Mucorales</taxon>
        <taxon>Mucorineae</taxon>
        <taxon>Choanephoraceae</taxon>
        <taxon>Choanephoroideae</taxon>
        <taxon>Choanephora</taxon>
    </lineage>
</organism>
<comment type="caution">
    <text evidence="7">The sequence shown here is derived from an EMBL/GenBank/DDBJ whole genome shotgun (WGS) entry which is preliminary data.</text>
</comment>
<dbReference type="STRING" id="101091.A0A1C7NNC2"/>
<feature type="transmembrane region" description="Helical" evidence="4">
    <location>
        <begin position="228"/>
        <end position="250"/>
    </location>
</feature>
<dbReference type="InParanoid" id="A0A1C7NNC2"/>
<keyword evidence="4" id="KW-0812">Transmembrane</keyword>
<evidence type="ECO:0000256" key="1">
    <source>
        <dbReference type="ARBA" id="ARBA00022443"/>
    </source>
</evidence>
<evidence type="ECO:0000256" key="2">
    <source>
        <dbReference type="PROSITE-ProRule" id="PRU00192"/>
    </source>
</evidence>
<keyword evidence="4" id="KW-1133">Transmembrane helix</keyword>
<evidence type="ECO:0000256" key="5">
    <source>
        <dbReference type="SAM" id="SignalP"/>
    </source>
</evidence>
<reference evidence="7 8" key="1">
    <citation type="submission" date="2016-03" db="EMBL/GenBank/DDBJ databases">
        <title>Choanephora cucurbitarum.</title>
        <authorList>
            <person name="Min B."/>
            <person name="Park H."/>
            <person name="Park J.-H."/>
            <person name="Shin H.-D."/>
            <person name="Choi I.-G."/>
        </authorList>
    </citation>
    <scope>NUCLEOTIDE SEQUENCE [LARGE SCALE GENOMIC DNA]</scope>
    <source>
        <strain evidence="7 8">KUS-F28377</strain>
    </source>
</reference>
<evidence type="ECO:0000256" key="3">
    <source>
        <dbReference type="SAM" id="MobiDB-lite"/>
    </source>
</evidence>
<evidence type="ECO:0000256" key="4">
    <source>
        <dbReference type="SAM" id="Phobius"/>
    </source>
</evidence>
<keyword evidence="8" id="KW-1185">Reference proteome</keyword>
<proteinExistence type="predicted"/>
<dbReference type="SUPFAM" id="SSF50044">
    <property type="entry name" value="SH3-domain"/>
    <property type="match status" value="1"/>
</dbReference>
<dbReference type="AlphaFoldDB" id="A0A1C7NNC2"/>
<protein>
    <recommendedName>
        <fullName evidence="6">SH3 domain-containing protein</fullName>
    </recommendedName>
</protein>
<dbReference type="Gene3D" id="2.30.30.40">
    <property type="entry name" value="SH3 Domains"/>
    <property type="match status" value="1"/>
</dbReference>
<keyword evidence="5" id="KW-0732">Signal</keyword>
<dbReference type="EMBL" id="LUGH01000052">
    <property type="protein sequence ID" value="OBZ90369.1"/>
    <property type="molecule type" value="Genomic_DNA"/>
</dbReference>
<dbReference type="Proteomes" id="UP000093000">
    <property type="component" value="Unassembled WGS sequence"/>
</dbReference>
<feature type="signal peptide" evidence="5">
    <location>
        <begin position="1"/>
        <end position="17"/>
    </location>
</feature>
<keyword evidence="1 2" id="KW-0728">SH3 domain</keyword>
<evidence type="ECO:0000259" key="6">
    <source>
        <dbReference type="PROSITE" id="PS50002"/>
    </source>
</evidence>
<gene>
    <name evidence="7" type="ORF">A0J61_01594</name>
</gene>